<feature type="transmembrane region" description="Helical" evidence="6">
    <location>
        <begin position="77"/>
        <end position="96"/>
    </location>
</feature>
<evidence type="ECO:0000259" key="7">
    <source>
        <dbReference type="PROSITE" id="PS50850"/>
    </source>
</evidence>
<dbReference type="InterPro" id="IPR020846">
    <property type="entry name" value="MFS_dom"/>
</dbReference>
<dbReference type="InterPro" id="IPR036259">
    <property type="entry name" value="MFS_trans_sf"/>
</dbReference>
<dbReference type="GO" id="GO:0016020">
    <property type="term" value="C:membrane"/>
    <property type="evidence" value="ECO:0007669"/>
    <property type="project" value="UniProtKB-SubCell"/>
</dbReference>
<dbReference type="PROSITE" id="PS50850">
    <property type="entry name" value="MFS"/>
    <property type="match status" value="1"/>
</dbReference>
<feature type="transmembrane region" description="Helical" evidence="6">
    <location>
        <begin position="44"/>
        <end position="65"/>
    </location>
</feature>
<keyword evidence="3 6" id="KW-0812">Transmembrane</keyword>
<evidence type="ECO:0000313" key="8">
    <source>
        <dbReference type="EMBL" id="TWH92534.1"/>
    </source>
</evidence>
<dbReference type="InterPro" id="IPR044770">
    <property type="entry name" value="MFS_spinster-like"/>
</dbReference>
<gene>
    <name evidence="8" type="ORF">IQ35_02650</name>
</gene>
<organism evidence="8 9">
    <name type="scientific">Sphingobium wenxiniae (strain DSM 21828 / CGMCC 1.7748 / JZ-1)</name>
    <dbReference type="NCBI Taxonomy" id="595605"/>
    <lineage>
        <taxon>Bacteria</taxon>
        <taxon>Pseudomonadati</taxon>
        <taxon>Pseudomonadota</taxon>
        <taxon>Alphaproteobacteria</taxon>
        <taxon>Sphingomonadales</taxon>
        <taxon>Sphingomonadaceae</taxon>
        <taxon>Sphingobium</taxon>
    </lineage>
</organism>
<comment type="caution">
    <text evidence="8">The sequence shown here is derived from an EMBL/GenBank/DDBJ whole genome shotgun (WGS) entry which is preliminary data.</text>
</comment>
<protein>
    <submittedName>
        <fullName evidence="8">Putative MFS family arabinose efflux permease</fullName>
    </submittedName>
</protein>
<feature type="transmembrane region" description="Helical" evidence="6">
    <location>
        <begin position="227"/>
        <end position="247"/>
    </location>
</feature>
<feature type="transmembrane region" description="Helical" evidence="6">
    <location>
        <begin position="12"/>
        <end position="32"/>
    </location>
</feature>
<proteinExistence type="predicted"/>
<sequence length="441" mass="47114">MQIIRSPWWTVFALLFVYIFAMIDRQVLSLLIGGIKSDLKLGDFQAGLLLGPAFGIFYVIGGPIFGYMLDRFARKRILAVGVGLWSLANMACGLASSFTHLFLARMLVGAGEASIAPGSYGLIGDSFPRKRFGLAISVFAIGGTLGGGLALVLGGWLLHLFADGVPFIPLLDGLRPWQLVLIATGAPGVVLIAIILAIRDPRPANAAGAKPRVTMRELLPFIRSRRAFLICHFTAFCATGMVAYSLAAWSPEHMARTFGWGRPQIGAYLGIGTMASSIVSHLLSGALVDHLYARGVRDAVFRVFITMQLIALPVMATCYFYSSPYAFVAGYTVLHLLVVPFSGLSATSLQLVTPSAFRSSISGLFMAVLGLVGLSIGPTMVGFVTQYVIGDEARLGLSITLVGSTGMIVAIAMMVIGLRYLRQADDELTRHAPVEAAPAVH</sequence>
<feature type="transmembrane region" description="Helical" evidence="6">
    <location>
        <begin position="267"/>
        <end position="288"/>
    </location>
</feature>
<feature type="transmembrane region" description="Helical" evidence="6">
    <location>
        <begin position="300"/>
        <end position="322"/>
    </location>
</feature>
<keyword evidence="2" id="KW-0813">Transport</keyword>
<accession>A0A562KB57</accession>
<dbReference type="PANTHER" id="PTHR23505">
    <property type="entry name" value="SPINSTER"/>
    <property type="match status" value="1"/>
</dbReference>
<feature type="transmembrane region" description="Helical" evidence="6">
    <location>
        <begin position="328"/>
        <end position="352"/>
    </location>
</feature>
<feature type="transmembrane region" description="Helical" evidence="6">
    <location>
        <begin position="395"/>
        <end position="421"/>
    </location>
</feature>
<evidence type="ECO:0000256" key="4">
    <source>
        <dbReference type="ARBA" id="ARBA00022989"/>
    </source>
</evidence>
<evidence type="ECO:0000256" key="6">
    <source>
        <dbReference type="SAM" id="Phobius"/>
    </source>
</evidence>
<feature type="transmembrane region" description="Helical" evidence="6">
    <location>
        <begin position="134"/>
        <end position="157"/>
    </location>
</feature>
<keyword evidence="9" id="KW-1185">Reference proteome</keyword>
<dbReference type="EMBL" id="VLKK01000009">
    <property type="protein sequence ID" value="TWH92534.1"/>
    <property type="molecule type" value="Genomic_DNA"/>
</dbReference>
<dbReference type="InterPro" id="IPR011701">
    <property type="entry name" value="MFS"/>
</dbReference>
<feature type="transmembrane region" description="Helical" evidence="6">
    <location>
        <begin position="102"/>
        <end position="122"/>
    </location>
</feature>
<keyword evidence="5 6" id="KW-0472">Membrane</keyword>
<dbReference type="Proteomes" id="UP000316624">
    <property type="component" value="Unassembled WGS sequence"/>
</dbReference>
<keyword evidence="4 6" id="KW-1133">Transmembrane helix</keyword>
<evidence type="ECO:0000256" key="5">
    <source>
        <dbReference type="ARBA" id="ARBA00023136"/>
    </source>
</evidence>
<dbReference type="RefSeq" id="WP_059140370.1">
    <property type="nucleotide sequence ID" value="NZ_JACIIY010000010.1"/>
</dbReference>
<comment type="subcellular location">
    <subcellularLocation>
        <location evidence="1">Membrane</location>
        <topology evidence="1">Multi-pass membrane protein</topology>
    </subcellularLocation>
</comment>
<dbReference type="GO" id="GO:0022857">
    <property type="term" value="F:transmembrane transporter activity"/>
    <property type="evidence" value="ECO:0007669"/>
    <property type="project" value="InterPro"/>
</dbReference>
<dbReference type="PANTHER" id="PTHR23505:SF79">
    <property type="entry name" value="PROTEIN SPINSTER"/>
    <property type="match status" value="1"/>
</dbReference>
<dbReference type="Pfam" id="PF07690">
    <property type="entry name" value="MFS_1"/>
    <property type="match status" value="1"/>
</dbReference>
<evidence type="ECO:0000256" key="1">
    <source>
        <dbReference type="ARBA" id="ARBA00004141"/>
    </source>
</evidence>
<evidence type="ECO:0000256" key="2">
    <source>
        <dbReference type="ARBA" id="ARBA00022448"/>
    </source>
</evidence>
<dbReference type="Gene3D" id="1.20.1250.20">
    <property type="entry name" value="MFS general substrate transporter like domains"/>
    <property type="match status" value="2"/>
</dbReference>
<evidence type="ECO:0000313" key="9">
    <source>
        <dbReference type="Proteomes" id="UP000316624"/>
    </source>
</evidence>
<dbReference type="SUPFAM" id="SSF103473">
    <property type="entry name" value="MFS general substrate transporter"/>
    <property type="match status" value="1"/>
</dbReference>
<name>A0A562KB57_SPHWJ</name>
<feature type="transmembrane region" description="Helical" evidence="6">
    <location>
        <begin position="364"/>
        <end position="389"/>
    </location>
</feature>
<reference evidence="8 9" key="1">
    <citation type="journal article" date="2015" name="Stand. Genomic Sci.">
        <title>Genomic Encyclopedia of Bacterial and Archaeal Type Strains, Phase III: the genomes of soil and plant-associated and newly described type strains.</title>
        <authorList>
            <person name="Whitman W.B."/>
            <person name="Woyke T."/>
            <person name="Klenk H.P."/>
            <person name="Zhou Y."/>
            <person name="Lilburn T.G."/>
            <person name="Beck B.J."/>
            <person name="De Vos P."/>
            <person name="Vandamme P."/>
            <person name="Eisen J.A."/>
            <person name="Garrity G."/>
            <person name="Hugenholtz P."/>
            <person name="Kyrpides N.C."/>
        </authorList>
    </citation>
    <scope>NUCLEOTIDE SEQUENCE [LARGE SCALE GENOMIC DNA]</scope>
    <source>
        <strain evidence="8 9">CGMCC 1.7748</strain>
    </source>
</reference>
<feature type="domain" description="Major facilitator superfamily (MFS) profile" evidence="7">
    <location>
        <begin position="10"/>
        <end position="422"/>
    </location>
</feature>
<dbReference type="AlphaFoldDB" id="A0A562KB57"/>
<feature type="transmembrane region" description="Helical" evidence="6">
    <location>
        <begin position="177"/>
        <end position="198"/>
    </location>
</feature>
<evidence type="ECO:0000256" key="3">
    <source>
        <dbReference type="ARBA" id="ARBA00022692"/>
    </source>
</evidence>